<protein>
    <recommendedName>
        <fullName evidence="4">Glycyl-tRNA synthetase subunit beta</fullName>
    </recommendedName>
</protein>
<dbReference type="OrthoDB" id="9097160at2"/>
<gene>
    <name evidence="2" type="ORF">ATO12_23120</name>
</gene>
<evidence type="ECO:0000313" key="3">
    <source>
        <dbReference type="Proteomes" id="UP000023541"/>
    </source>
</evidence>
<dbReference type="Pfam" id="PF04657">
    <property type="entry name" value="DMT_YdcZ"/>
    <property type="match status" value="1"/>
</dbReference>
<organism evidence="2 3">
    <name type="scientific">Aquimarina atlantica</name>
    <dbReference type="NCBI Taxonomy" id="1317122"/>
    <lineage>
        <taxon>Bacteria</taxon>
        <taxon>Pseudomonadati</taxon>
        <taxon>Bacteroidota</taxon>
        <taxon>Flavobacteriia</taxon>
        <taxon>Flavobacteriales</taxon>
        <taxon>Flavobacteriaceae</taxon>
        <taxon>Aquimarina</taxon>
    </lineage>
</organism>
<dbReference type="Proteomes" id="UP000023541">
    <property type="component" value="Unassembled WGS sequence"/>
</dbReference>
<feature type="transmembrane region" description="Helical" evidence="1">
    <location>
        <begin position="69"/>
        <end position="90"/>
    </location>
</feature>
<feature type="transmembrane region" description="Helical" evidence="1">
    <location>
        <begin position="102"/>
        <end position="120"/>
    </location>
</feature>
<dbReference type="PANTHER" id="PTHR34821:SF2">
    <property type="entry name" value="INNER MEMBRANE PROTEIN YDCZ"/>
    <property type="match status" value="1"/>
</dbReference>
<sequence>MKLVIIYILAFVGGVFLAIQAGFNTQLGSIIKQPLLAVISTSIASAFFGCILILFVGKETIQLNTFQQVPWYLWFIGGLFSTVGITLYFYTIPKLGISKMITFGLCGQLIFSVIAGKFGWLNLPIEPITTKRLIGVFSMIIGIILMNTK</sequence>
<dbReference type="EMBL" id="AQRA01000008">
    <property type="protein sequence ID" value="EZH72347.1"/>
    <property type="molecule type" value="Genomic_DNA"/>
</dbReference>
<evidence type="ECO:0000256" key="1">
    <source>
        <dbReference type="SAM" id="Phobius"/>
    </source>
</evidence>
<dbReference type="STRING" id="1317122.ATO12_23120"/>
<dbReference type="eggNOG" id="COG3238">
    <property type="taxonomic scope" value="Bacteria"/>
</dbReference>
<keyword evidence="1" id="KW-0812">Transmembrane</keyword>
<keyword evidence="1" id="KW-1133">Transmembrane helix</keyword>
<dbReference type="RefSeq" id="WP_034244825.1">
    <property type="nucleotide sequence ID" value="NZ_AQRA01000008.1"/>
</dbReference>
<accession>A0A023BQL6</accession>
<feature type="transmembrane region" description="Helical" evidence="1">
    <location>
        <begin position="35"/>
        <end position="57"/>
    </location>
</feature>
<dbReference type="AlphaFoldDB" id="A0A023BQL6"/>
<evidence type="ECO:0000313" key="2">
    <source>
        <dbReference type="EMBL" id="EZH72347.1"/>
    </source>
</evidence>
<evidence type="ECO:0008006" key="4">
    <source>
        <dbReference type="Google" id="ProtNLM"/>
    </source>
</evidence>
<comment type="caution">
    <text evidence="2">The sequence shown here is derived from an EMBL/GenBank/DDBJ whole genome shotgun (WGS) entry which is preliminary data.</text>
</comment>
<reference evidence="2 3" key="1">
    <citation type="submission" date="2014-04" db="EMBL/GenBank/DDBJ databases">
        <title>Aquimarina sp. 22II-S11-z7 Genome Sequencing.</title>
        <authorList>
            <person name="Lai Q."/>
        </authorList>
    </citation>
    <scope>NUCLEOTIDE SEQUENCE [LARGE SCALE GENOMIC DNA]</scope>
    <source>
        <strain evidence="2 3">22II-S11-z7</strain>
    </source>
</reference>
<dbReference type="GO" id="GO:0005886">
    <property type="term" value="C:plasma membrane"/>
    <property type="evidence" value="ECO:0007669"/>
    <property type="project" value="TreeGrafter"/>
</dbReference>
<dbReference type="PANTHER" id="PTHR34821">
    <property type="entry name" value="INNER MEMBRANE PROTEIN YDCZ"/>
    <property type="match status" value="1"/>
</dbReference>
<keyword evidence="1" id="KW-0472">Membrane</keyword>
<name>A0A023BQL6_9FLAO</name>
<feature type="transmembrane region" description="Helical" evidence="1">
    <location>
        <begin position="6"/>
        <end position="23"/>
    </location>
</feature>
<dbReference type="InterPro" id="IPR006750">
    <property type="entry name" value="YdcZ"/>
</dbReference>
<proteinExistence type="predicted"/>
<keyword evidence="3" id="KW-1185">Reference proteome</keyword>